<evidence type="ECO:0000313" key="1">
    <source>
        <dbReference type="EMBL" id="KAA5597154.1"/>
    </source>
</evidence>
<sequence length="234" mass="26396">MTVFAITPARGGSKGVPRKNIKPLAGKPLVQHTIEAARACPLIDRYVVNTEDPEIRAVAEGLGVETQSRPEEFWHDNTFQEVDRLLQWAVADLEAKGARINVVVLLYPTSPLRRSRHITDCIDLVLNQGFDSALTLREDRSYIWRREGNSGQVAPVNYDPAKRGPNQLEGWNQWIENKAVYAMRRDLLMETGCRLGGRVGFVEMSKLDSIDIDRPEDFDLAGQIMELRQDGRLA</sequence>
<proteinExistence type="predicted"/>
<dbReference type="SUPFAM" id="SSF53448">
    <property type="entry name" value="Nucleotide-diphospho-sugar transferases"/>
    <property type="match status" value="1"/>
</dbReference>
<comment type="caution">
    <text evidence="1">The sequence shown here is derived from an EMBL/GenBank/DDBJ whole genome shotgun (WGS) entry which is preliminary data.</text>
</comment>
<dbReference type="Proteomes" id="UP000323886">
    <property type="component" value="Unassembled WGS sequence"/>
</dbReference>
<protein>
    <submittedName>
        <fullName evidence="1">Acylneuraminate cytidylyltransferase family protein</fullName>
    </submittedName>
</protein>
<dbReference type="InterPro" id="IPR050793">
    <property type="entry name" value="CMP-NeuNAc_synthase"/>
</dbReference>
<accession>A0A5M6HMS2</accession>
<dbReference type="OrthoDB" id="9805604at2"/>
<dbReference type="EMBL" id="VWPL01000038">
    <property type="protein sequence ID" value="KAA5597154.1"/>
    <property type="molecule type" value="Genomic_DNA"/>
</dbReference>
<organism evidence="1 2">
    <name type="scientific">Blastochloris sulfoviridis</name>
    <dbReference type="NCBI Taxonomy" id="50712"/>
    <lineage>
        <taxon>Bacteria</taxon>
        <taxon>Pseudomonadati</taxon>
        <taxon>Pseudomonadota</taxon>
        <taxon>Alphaproteobacteria</taxon>
        <taxon>Hyphomicrobiales</taxon>
        <taxon>Blastochloridaceae</taxon>
        <taxon>Blastochloris</taxon>
    </lineage>
</organism>
<dbReference type="RefSeq" id="WP_150098616.1">
    <property type="nucleotide sequence ID" value="NZ_VWPL01000038.1"/>
</dbReference>
<dbReference type="InterPro" id="IPR029044">
    <property type="entry name" value="Nucleotide-diphossugar_trans"/>
</dbReference>
<dbReference type="PANTHER" id="PTHR21485:SF3">
    <property type="entry name" value="N-ACYLNEURAMINATE CYTIDYLYLTRANSFERASE"/>
    <property type="match status" value="1"/>
</dbReference>
<keyword evidence="1" id="KW-0808">Transferase</keyword>
<gene>
    <name evidence="1" type="ORF">F1193_15020</name>
</gene>
<keyword evidence="2" id="KW-1185">Reference proteome</keyword>
<dbReference type="Pfam" id="PF02348">
    <property type="entry name" value="CTP_transf_3"/>
    <property type="match status" value="1"/>
</dbReference>
<keyword evidence="1" id="KW-0548">Nucleotidyltransferase</keyword>
<dbReference type="GO" id="GO:0008781">
    <property type="term" value="F:N-acylneuraminate cytidylyltransferase activity"/>
    <property type="evidence" value="ECO:0007669"/>
    <property type="project" value="TreeGrafter"/>
</dbReference>
<evidence type="ECO:0000313" key="2">
    <source>
        <dbReference type="Proteomes" id="UP000323886"/>
    </source>
</evidence>
<reference evidence="1 2" key="1">
    <citation type="submission" date="2019-09" db="EMBL/GenBank/DDBJ databases">
        <title>Draft Whole-Genome sequence of Blastochloris sulfoviridis DSM 729.</title>
        <authorList>
            <person name="Meyer T.E."/>
            <person name="Kyndt J.A."/>
        </authorList>
    </citation>
    <scope>NUCLEOTIDE SEQUENCE [LARGE SCALE GENOMIC DNA]</scope>
    <source>
        <strain evidence="1 2">DSM 729</strain>
    </source>
</reference>
<dbReference type="CDD" id="cd02513">
    <property type="entry name" value="CMP-NeuAc_Synthase"/>
    <property type="match status" value="1"/>
</dbReference>
<dbReference type="InterPro" id="IPR003329">
    <property type="entry name" value="Cytidylyl_trans"/>
</dbReference>
<dbReference type="AlphaFoldDB" id="A0A5M6HMS2"/>
<dbReference type="Gene3D" id="3.90.550.10">
    <property type="entry name" value="Spore Coat Polysaccharide Biosynthesis Protein SpsA, Chain A"/>
    <property type="match status" value="1"/>
</dbReference>
<dbReference type="PANTHER" id="PTHR21485">
    <property type="entry name" value="HAD SUPERFAMILY MEMBERS CMAS AND KDSC"/>
    <property type="match status" value="1"/>
</dbReference>
<name>A0A5M6HMS2_9HYPH</name>